<dbReference type="Pfam" id="PF07676">
    <property type="entry name" value="PD40"/>
    <property type="match status" value="1"/>
</dbReference>
<organism evidence="1 2">
    <name type="scientific">Coptis chinensis</name>
    <dbReference type="NCBI Taxonomy" id="261450"/>
    <lineage>
        <taxon>Eukaryota</taxon>
        <taxon>Viridiplantae</taxon>
        <taxon>Streptophyta</taxon>
        <taxon>Embryophyta</taxon>
        <taxon>Tracheophyta</taxon>
        <taxon>Spermatophyta</taxon>
        <taxon>Magnoliopsida</taxon>
        <taxon>Ranunculales</taxon>
        <taxon>Ranunculaceae</taxon>
        <taxon>Coptidoideae</taxon>
        <taxon>Coptis</taxon>
    </lineage>
</organism>
<dbReference type="PANTHER" id="PTHR32161:SF9">
    <property type="entry name" value="TOLB PROTEIN-LIKE PROTEIN"/>
    <property type="match status" value="1"/>
</dbReference>
<name>A0A835LE47_9MAGN</name>
<dbReference type="OrthoDB" id="43744at2759"/>
<protein>
    <submittedName>
        <fullName evidence="1">Uncharacterized protein</fullName>
    </submittedName>
</protein>
<gene>
    <name evidence="1" type="ORF">IFM89_012672</name>
</gene>
<dbReference type="AlphaFoldDB" id="A0A835LE47"/>
<comment type="caution">
    <text evidence="1">The sequence shown here is derived from an EMBL/GenBank/DDBJ whole genome shotgun (WGS) entry which is preliminary data.</text>
</comment>
<sequence length="131" mass="14599">MPSWSPDGELIAFSSNRHNLDGDECYSLYLIRPDGTDLRRVHVAGPEGSDVVDREGIYHVCFSSDSKWLLFTATLGGVPAEPVSIPNGFEFYGDLYVVRFDGSGLQRLTWNGSLVIENVVDKLKGHFDDQF</sequence>
<dbReference type="SUPFAM" id="SSF82171">
    <property type="entry name" value="DPP6 N-terminal domain-like"/>
    <property type="match status" value="1"/>
</dbReference>
<dbReference type="InterPro" id="IPR011042">
    <property type="entry name" value="6-blade_b-propeller_TolB-like"/>
</dbReference>
<reference evidence="1 2" key="1">
    <citation type="submission" date="2020-10" db="EMBL/GenBank/DDBJ databases">
        <title>The Coptis chinensis genome and diversification of protoberbering-type alkaloids.</title>
        <authorList>
            <person name="Wang B."/>
            <person name="Shu S."/>
            <person name="Song C."/>
            <person name="Liu Y."/>
        </authorList>
    </citation>
    <scope>NUCLEOTIDE SEQUENCE [LARGE SCALE GENOMIC DNA]</scope>
    <source>
        <strain evidence="1">HL-2020</strain>
        <tissue evidence="1">Leaf</tissue>
    </source>
</reference>
<dbReference type="Gene3D" id="2.120.10.30">
    <property type="entry name" value="TolB, C-terminal domain"/>
    <property type="match status" value="1"/>
</dbReference>
<dbReference type="Proteomes" id="UP000631114">
    <property type="component" value="Unassembled WGS sequence"/>
</dbReference>
<evidence type="ECO:0000313" key="1">
    <source>
        <dbReference type="EMBL" id="KAF9592178.1"/>
    </source>
</evidence>
<proteinExistence type="predicted"/>
<accession>A0A835LE47</accession>
<keyword evidence="2" id="KW-1185">Reference proteome</keyword>
<dbReference type="InterPro" id="IPR011659">
    <property type="entry name" value="WD40"/>
</dbReference>
<dbReference type="PANTHER" id="PTHR32161">
    <property type="entry name" value="DPP6 N-TERMINAL DOMAIN-LIKE PROTEIN"/>
    <property type="match status" value="1"/>
</dbReference>
<evidence type="ECO:0000313" key="2">
    <source>
        <dbReference type="Proteomes" id="UP000631114"/>
    </source>
</evidence>
<dbReference type="EMBL" id="JADFTS010000008">
    <property type="protein sequence ID" value="KAF9592178.1"/>
    <property type="molecule type" value="Genomic_DNA"/>
</dbReference>